<dbReference type="SUPFAM" id="SSF56112">
    <property type="entry name" value="Protein kinase-like (PK-like)"/>
    <property type="match status" value="1"/>
</dbReference>
<keyword evidence="13" id="KW-1133">Transmembrane helix</keyword>
<dbReference type="GO" id="GO:0005737">
    <property type="term" value="C:cytoplasm"/>
    <property type="evidence" value="ECO:0007669"/>
    <property type="project" value="TreeGrafter"/>
</dbReference>
<feature type="domain" description="Protein kinase" evidence="14">
    <location>
        <begin position="493"/>
        <end position="747"/>
    </location>
</feature>
<dbReference type="InterPro" id="IPR008271">
    <property type="entry name" value="Ser/Thr_kinase_AS"/>
</dbReference>
<evidence type="ECO:0000256" key="9">
    <source>
        <dbReference type="ARBA" id="ARBA00047899"/>
    </source>
</evidence>
<feature type="region of interest" description="Disordered" evidence="12">
    <location>
        <begin position="777"/>
        <end position="800"/>
    </location>
</feature>
<keyword evidence="5 11" id="KW-0547">Nucleotide-binding</keyword>
<evidence type="ECO:0000259" key="14">
    <source>
        <dbReference type="PROSITE" id="PS50011"/>
    </source>
</evidence>
<feature type="transmembrane region" description="Helical" evidence="13">
    <location>
        <begin position="295"/>
        <end position="316"/>
    </location>
</feature>
<keyword evidence="4" id="KW-0808">Transferase</keyword>
<dbReference type="InterPro" id="IPR017441">
    <property type="entry name" value="Protein_kinase_ATP_BS"/>
</dbReference>
<feature type="region of interest" description="Disordered" evidence="12">
    <location>
        <begin position="1"/>
        <end position="58"/>
    </location>
</feature>
<evidence type="ECO:0000256" key="1">
    <source>
        <dbReference type="ARBA" id="ARBA00001946"/>
    </source>
</evidence>
<keyword evidence="8" id="KW-0460">Magnesium</keyword>
<comment type="catalytic activity">
    <reaction evidence="10">
        <text>L-seryl-[protein] + ATP = O-phospho-L-seryl-[protein] + ADP + H(+)</text>
        <dbReference type="Rhea" id="RHEA:17989"/>
        <dbReference type="Rhea" id="RHEA-COMP:9863"/>
        <dbReference type="Rhea" id="RHEA-COMP:11604"/>
        <dbReference type="ChEBI" id="CHEBI:15378"/>
        <dbReference type="ChEBI" id="CHEBI:29999"/>
        <dbReference type="ChEBI" id="CHEBI:30616"/>
        <dbReference type="ChEBI" id="CHEBI:83421"/>
        <dbReference type="ChEBI" id="CHEBI:456216"/>
        <dbReference type="EC" id="2.7.11.1"/>
    </reaction>
</comment>
<dbReference type="PANTHER" id="PTHR22984:SF29">
    <property type="entry name" value="SERINE_THREONINE-PROTEIN KINASE PIM-1"/>
    <property type="match status" value="1"/>
</dbReference>
<comment type="cofactor">
    <cofactor evidence="1">
        <name>Mg(2+)</name>
        <dbReference type="ChEBI" id="CHEBI:18420"/>
    </cofactor>
</comment>
<keyword evidence="15" id="KW-1185">Reference proteome</keyword>
<dbReference type="PROSITE" id="PS00107">
    <property type="entry name" value="PROTEIN_KINASE_ATP"/>
    <property type="match status" value="1"/>
</dbReference>
<evidence type="ECO:0000256" key="11">
    <source>
        <dbReference type="PROSITE-ProRule" id="PRU10141"/>
    </source>
</evidence>
<dbReference type="CDD" id="cd14005">
    <property type="entry name" value="STKc_PIM"/>
    <property type="match status" value="1"/>
</dbReference>
<keyword evidence="6" id="KW-0418">Kinase</keyword>
<feature type="transmembrane region" description="Helical" evidence="13">
    <location>
        <begin position="273"/>
        <end position="289"/>
    </location>
</feature>
<dbReference type="FunFam" id="1.10.510.10:FF:000708">
    <property type="entry name" value="serine/threonine-protein kinase par-1-like"/>
    <property type="match status" value="1"/>
</dbReference>
<name>A0A914HCR2_GLORO</name>
<dbReference type="GO" id="GO:0005524">
    <property type="term" value="F:ATP binding"/>
    <property type="evidence" value="ECO:0007669"/>
    <property type="project" value="UniProtKB-UniRule"/>
</dbReference>
<feature type="transmembrane region" description="Helical" evidence="13">
    <location>
        <begin position="408"/>
        <end position="429"/>
    </location>
</feature>
<feature type="region of interest" description="Disordered" evidence="12">
    <location>
        <begin position="859"/>
        <end position="926"/>
    </location>
</feature>
<dbReference type="Proteomes" id="UP000887572">
    <property type="component" value="Unplaced"/>
</dbReference>
<evidence type="ECO:0000256" key="7">
    <source>
        <dbReference type="ARBA" id="ARBA00022840"/>
    </source>
</evidence>
<proteinExistence type="predicted"/>
<evidence type="ECO:0000313" key="16">
    <source>
        <dbReference type="WBParaSite" id="Gr19_v10_g15846.t1"/>
    </source>
</evidence>
<dbReference type="EC" id="2.7.11.1" evidence="2"/>
<dbReference type="Pfam" id="PF00069">
    <property type="entry name" value="Pkinase"/>
    <property type="match status" value="1"/>
</dbReference>
<dbReference type="Gene3D" id="3.30.200.20">
    <property type="entry name" value="Phosphorylase Kinase, domain 1"/>
    <property type="match status" value="1"/>
</dbReference>
<dbReference type="GO" id="GO:0004674">
    <property type="term" value="F:protein serine/threonine kinase activity"/>
    <property type="evidence" value="ECO:0007669"/>
    <property type="project" value="UniProtKB-KW"/>
</dbReference>
<evidence type="ECO:0000256" key="6">
    <source>
        <dbReference type="ARBA" id="ARBA00022777"/>
    </source>
</evidence>
<dbReference type="Gene3D" id="1.10.510.10">
    <property type="entry name" value="Transferase(Phosphotransferase) domain 1"/>
    <property type="match status" value="1"/>
</dbReference>
<dbReference type="InterPro" id="IPR011009">
    <property type="entry name" value="Kinase-like_dom_sf"/>
</dbReference>
<evidence type="ECO:0000256" key="3">
    <source>
        <dbReference type="ARBA" id="ARBA00022527"/>
    </source>
</evidence>
<dbReference type="FunFam" id="3.30.200.20:FF:000547">
    <property type="entry name" value="Serine/threonine-protein kinase prk-2"/>
    <property type="match status" value="1"/>
</dbReference>
<feature type="binding site" evidence="11">
    <location>
        <position position="522"/>
    </location>
    <ligand>
        <name>ATP</name>
        <dbReference type="ChEBI" id="CHEBI:30616"/>
    </ligand>
</feature>
<keyword evidence="13" id="KW-0472">Membrane</keyword>
<keyword evidence="13" id="KW-0812">Transmembrane</keyword>
<dbReference type="PROSITE" id="PS00108">
    <property type="entry name" value="PROTEIN_KINASE_ST"/>
    <property type="match status" value="1"/>
</dbReference>
<dbReference type="SMART" id="SM00220">
    <property type="entry name" value="S_TKc"/>
    <property type="match status" value="1"/>
</dbReference>
<dbReference type="PROSITE" id="PS50011">
    <property type="entry name" value="PROTEIN_KINASE_DOM"/>
    <property type="match status" value="1"/>
</dbReference>
<protein>
    <recommendedName>
        <fullName evidence="2">non-specific serine/threonine protein kinase</fullName>
        <ecNumber evidence="2">2.7.11.1</ecNumber>
    </recommendedName>
</protein>
<dbReference type="InterPro" id="IPR000719">
    <property type="entry name" value="Prot_kinase_dom"/>
</dbReference>
<evidence type="ECO:0000256" key="4">
    <source>
        <dbReference type="ARBA" id="ARBA00022679"/>
    </source>
</evidence>
<feature type="compositionally biased region" description="Polar residues" evidence="12">
    <location>
        <begin position="18"/>
        <end position="41"/>
    </location>
</feature>
<evidence type="ECO:0000256" key="12">
    <source>
        <dbReference type="SAM" id="MobiDB-lite"/>
    </source>
</evidence>
<evidence type="ECO:0000313" key="15">
    <source>
        <dbReference type="Proteomes" id="UP000887572"/>
    </source>
</evidence>
<feature type="transmembrane region" description="Helical" evidence="13">
    <location>
        <begin position="135"/>
        <end position="158"/>
    </location>
</feature>
<evidence type="ECO:0000256" key="8">
    <source>
        <dbReference type="ARBA" id="ARBA00022842"/>
    </source>
</evidence>
<keyword evidence="7 11" id="KW-0067">ATP-binding</keyword>
<sequence length="926" mass="104274">MARKRKRAGKTNPENDHLANNNRIASKTSGIYSEANGSAIGTDSGALPKNKSSDDPSGRFARQRIVFWRSPFRTLWYCGLEVVQMSWDYGRSLLSLRRLLPILLLIGCLLFLVIVPGRHNPHVKRVEKKLLWCIYWLGLGVLSSIGLGTGLHTFLLYLGPHIARVTLAAFECNSLDFPEPPYPDDVTCSTDANGHASLITLWTIISKVRLESLMWGAGTALGELPPFFMARAARLSGQEPDDEEYKEFIAFVEGDSNKKLTWVERTKLWIERTVTRVGFPGILLFASIPNPFFDLAGITCGHFLIPFWTFFGATLIGKALVKMHVQVGKEGKMGTIKAEVSHFPMLFVVLAFSEHHVEHLVSLLNKIPRVGSVLQAPIKEFLFAQKLRLHRQPGDPIPEQASSLLQQVMSYFVSAMIIWFVLSLINSLAQQYQKRMLKKAILNQHGIITNHRLAICMPFPLLALKVKRFASQHILQLKHLLGGRGFSTFKRLYRLKGELGHGGFGIVYRAVRISDQLPVAVKFIERRNVRDWGKLDDHRVPMEIALLARCSHVPGVIALLDWFSLPEGFLIVMERPIRCMDLFDFIHYQKTLDENLARFLFRQIVEAVIELAERRVLHRDLKDENILINLTNGQIKLIDFGAATALTRNRCHDFQGTRLYCPPEWFLHSLYLGREATVWSLGVLLFNMLNGRLPFLNEKDVCTAHLLGPLPFFTALSKAARDLLAQCLSFEAFSRPSLHQILAHPWLNKTPVPADWGQLSACCSHLVVGKVEGTADGERSATSVSQHGDRRRRRRVESGLALSCDERSAKMLHTGEGQERKKAPPPPHTIVLTFAANITQFGACRIAQRTAHLLGRRREKLEAEGRSSTQTQDKLNAKPLRRQQDDSLDSGNASALHSPRPLFSQTKVPPPITHVQCTPKETDLMN</sequence>
<accession>A0A914HCR2</accession>
<dbReference type="InterPro" id="IPR051138">
    <property type="entry name" value="PIM_Ser/Thr_kinase"/>
</dbReference>
<reference evidence="16" key="1">
    <citation type="submission" date="2022-11" db="UniProtKB">
        <authorList>
            <consortium name="WormBaseParasite"/>
        </authorList>
    </citation>
    <scope>IDENTIFICATION</scope>
</reference>
<evidence type="ECO:0000256" key="5">
    <source>
        <dbReference type="ARBA" id="ARBA00022741"/>
    </source>
</evidence>
<dbReference type="PANTHER" id="PTHR22984">
    <property type="entry name" value="SERINE/THREONINE-PROTEIN KINASE PIM"/>
    <property type="match status" value="1"/>
</dbReference>
<evidence type="ECO:0000256" key="2">
    <source>
        <dbReference type="ARBA" id="ARBA00012513"/>
    </source>
</evidence>
<feature type="transmembrane region" description="Helical" evidence="13">
    <location>
        <begin position="99"/>
        <end position="115"/>
    </location>
</feature>
<organism evidence="15 16">
    <name type="scientific">Globodera rostochiensis</name>
    <name type="common">Golden nematode worm</name>
    <name type="synonym">Heterodera rostochiensis</name>
    <dbReference type="NCBI Taxonomy" id="31243"/>
    <lineage>
        <taxon>Eukaryota</taxon>
        <taxon>Metazoa</taxon>
        <taxon>Ecdysozoa</taxon>
        <taxon>Nematoda</taxon>
        <taxon>Chromadorea</taxon>
        <taxon>Rhabditida</taxon>
        <taxon>Tylenchina</taxon>
        <taxon>Tylenchomorpha</taxon>
        <taxon>Tylenchoidea</taxon>
        <taxon>Heteroderidae</taxon>
        <taxon>Heteroderinae</taxon>
        <taxon>Globodera</taxon>
    </lineage>
</organism>
<dbReference type="WBParaSite" id="Gr19_v10_g15846.t1">
    <property type="protein sequence ID" value="Gr19_v10_g15846.t1"/>
    <property type="gene ID" value="Gr19_v10_g15846"/>
</dbReference>
<evidence type="ECO:0000256" key="13">
    <source>
        <dbReference type="SAM" id="Phobius"/>
    </source>
</evidence>
<evidence type="ECO:0000256" key="10">
    <source>
        <dbReference type="ARBA" id="ARBA00048679"/>
    </source>
</evidence>
<dbReference type="AlphaFoldDB" id="A0A914HCR2"/>
<comment type="catalytic activity">
    <reaction evidence="9">
        <text>L-threonyl-[protein] + ATP = O-phospho-L-threonyl-[protein] + ADP + H(+)</text>
        <dbReference type="Rhea" id="RHEA:46608"/>
        <dbReference type="Rhea" id="RHEA-COMP:11060"/>
        <dbReference type="Rhea" id="RHEA-COMP:11605"/>
        <dbReference type="ChEBI" id="CHEBI:15378"/>
        <dbReference type="ChEBI" id="CHEBI:30013"/>
        <dbReference type="ChEBI" id="CHEBI:30616"/>
        <dbReference type="ChEBI" id="CHEBI:61977"/>
        <dbReference type="ChEBI" id="CHEBI:456216"/>
        <dbReference type="EC" id="2.7.11.1"/>
    </reaction>
</comment>
<keyword evidence="3" id="KW-0723">Serine/threonine-protein kinase</keyword>